<dbReference type="SUPFAM" id="SSF53067">
    <property type="entry name" value="Actin-like ATPase domain"/>
    <property type="match status" value="1"/>
</dbReference>
<dbReference type="EMBL" id="JBEZFP010000101">
    <property type="protein sequence ID" value="MEU8137832.1"/>
    <property type="molecule type" value="Genomic_DNA"/>
</dbReference>
<evidence type="ECO:0000313" key="3">
    <source>
        <dbReference type="Proteomes" id="UP001551482"/>
    </source>
</evidence>
<dbReference type="InterPro" id="IPR049874">
    <property type="entry name" value="ROK_cs"/>
</dbReference>
<organism evidence="2 3">
    <name type="scientific">Streptodolium elevatio</name>
    <dbReference type="NCBI Taxonomy" id="3157996"/>
    <lineage>
        <taxon>Bacteria</taxon>
        <taxon>Bacillati</taxon>
        <taxon>Actinomycetota</taxon>
        <taxon>Actinomycetes</taxon>
        <taxon>Kitasatosporales</taxon>
        <taxon>Streptomycetaceae</taxon>
        <taxon>Streptodolium</taxon>
    </lineage>
</organism>
<reference evidence="2 3" key="1">
    <citation type="submission" date="2024-06" db="EMBL/GenBank/DDBJ databases">
        <title>The Natural Products Discovery Center: Release of the First 8490 Sequenced Strains for Exploring Actinobacteria Biosynthetic Diversity.</title>
        <authorList>
            <person name="Kalkreuter E."/>
            <person name="Kautsar S.A."/>
            <person name="Yang D."/>
            <person name="Bader C.D."/>
            <person name="Teijaro C.N."/>
            <person name="Fluegel L."/>
            <person name="Davis C.M."/>
            <person name="Simpson J.R."/>
            <person name="Lauterbach L."/>
            <person name="Steele A.D."/>
            <person name="Gui C."/>
            <person name="Meng S."/>
            <person name="Li G."/>
            <person name="Viehrig K."/>
            <person name="Ye F."/>
            <person name="Su P."/>
            <person name="Kiefer A.F."/>
            <person name="Nichols A."/>
            <person name="Cepeda A.J."/>
            <person name="Yan W."/>
            <person name="Fan B."/>
            <person name="Jiang Y."/>
            <person name="Adhikari A."/>
            <person name="Zheng C.-J."/>
            <person name="Schuster L."/>
            <person name="Cowan T.M."/>
            <person name="Smanski M.J."/>
            <person name="Chevrette M.G."/>
            <person name="De Carvalho L.P.S."/>
            <person name="Shen B."/>
        </authorList>
    </citation>
    <scope>NUCLEOTIDE SEQUENCE [LARGE SCALE GENOMIC DNA]</scope>
    <source>
        <strain evidence="2 3">NPDC048946</strain>
    </source>
</reference>
<sequence length="394" mass="40683">MTTRPENGHQARLLALLRDGGPRSRAELGDLVHMSRSKVAVELDRLTELGLIENAGLAASRGGRRSGIVCLAPSLRFVGVDIGATSIGVAVTDGELNILGRLSEPCDVRQGPDIVLGLALSLVAKLRDQGLLPEVHGLGLGIPGPVSFSEGFPVVPPIMPGWDRYPVREALGRELGCPVLVDNDVNIMAVGEQHAGSARSVDDFLFVKIGTGIGCGIVVDGGVYRGASGSAGDIGHIRVSANGPTCACGNIGCLEAFFGGAALTRDALAAARSDASPHLAARLAEVGELRVEDVAQAMMAGDTAAMRLVRAGGQRVGQVLASLVSFFNPGLIVLGGSVPGMLGHPLLAEIRSVVYRQSLPLATGNLPIVLSELRDSAGIIGATRFISDHIFSAP</sequence>
<name>A0ABV3DQU4_9ACTN</name>
<dbReference type="InterPro" id="IPR043129">
    <property type="entry name" value="ATPase_NBD"/>
</dbReference>
<dbReference type="PANTHER" id="PTHR18964">
    <property type="entry name" value="ROK (REPRESSOR, ORF, KINASE) FAMILY"/>
    <property type="match status" value="1"/>
</dbReference>
<evidence type="ECO:0000313" key="2">
    <source>
        <dbReference type="EMBL" id="MEU8137832.1"/>
    </source>
</evidence>
<dbReference type="InterPro" id="IPR036390">
    <property type="entry name" value="WH_DNA-bd_sf"/>
</dbReference>
<dbReference type="Pfam" id="PF00480">
    <property type="entry name" value="ROK"/>
    <property type="match status" value="1"/>
</dbReference>
<dbReference type="SUPFAM" id="SSF46785">
    <property type="entry name" value="Winged helix' DNA-binding domain"/>
    <property type="match status" value="1"/>
</dbReference>
<dbReference type="PROSITE" id="PS01125">
    <property type="entry name" value="ROK"/>
    <property type="match status" value="1"/>
</dbReference>
<dbReference type="PANTHER" id="PTHR18964:SF173">
    <property type="entry name" value="GLUCOKINASE"/>
    <property type="match status" value="1"/>
</dbReference>
<dbReference type="Proteomes" id="UP001551482">
    <property type="component" value="Unassembled WGS sequence"/>
</dbReference>
<comment type="similarity">
    <text evidence="1">Belongs to the ROK (NagC/XylR) family.</text>
</comment>
<dbReference type="InterPro" id="IPR036388">
    <property type="entry name" value="WH-like_DNA-bd_sf"/>
</dbReference>
<dbReference type="Gene3D" id="1.10.10.10">
    <property type="entry name" value="Winged helix-like DNA-binding domain superfamily/Winged helix DNA-binding domain"/>
    <property type="match status" value="1"/>
</dbReference>
<proteinExistence type="inferred from homology"/>
<dbReference type="Gene3D" id="3.30.420.40">
    <property type="match status" value="2"/>
</dbReference>
<comment type="caution">
    <text evidence="2">The sequence shown here is derived from an EMBL/GenBank/DDBJ whole genome shotgun (WGS) entry which is preliminary data.</text>
</comment>
<gene>
    <name evidence="2" type="ORF">AB0C36_30515</name>
</gene>
<protein>
    <submittedName>
        <fullName evidence="2">ROK family transcriptional regulator</fullName>
    </submittedName>
</protein>
<keyword evidence="3" id="KW-1185">Reference proteome</keyword>
<accession>A0ABV3DQU4</accession>
<dbReference type="InterPro" id="IPR000600">
    <property type="entry name" value="ROK"/>
</dbReference>
<dbReference type="RefSeq" id="WP_358360310.1">
    <property type="nucleotide sequence ID" value="NZ_JBEZFP010000101.1"/>
</dbReference>
<evidence type="ECO:0000256" key="1">
    <source>
        <dbReference type="ARBA" id="ARBA00006479"/>
    </source>
</evidence>